<evidence type="ECO:0000313" key="1">
    <source>
        <dbReference type="EMBL" id="TFK13920.1"/>
    </source>
</evidence>
<proteinExistence type="predicted"/>
<accession>A0A4D9F7H3</accession>
<evidence type="ECO:0000313" key="2">
    <source>
        <dbReference type="Proteomes" id="UP000297703"/>
    </source>
</evidence>
<keyword evidence="2" id="KW-1185">Reference proteome</keyword>
<dbReference type="Proteomes" id="UP000297703">
    <property type="component" value="Unassembled WGS sequence"/>
</dbReference>
<reference evidence="1 2" key="2">
    <citation type="submission" date="2019-04" db="EMBL/GenBank/DDBJ databases">
        <title>The genome sequence of big-headed turtle.</title>
        <authorList>
            <person name="Gong S."/>
        </authorList>
    </citation>
    <scope>NUCLEOTIDE SEQUENCE [LARGE SCALE GENOMIC DNA]</scope>
    <source>
        <strain evidence="1">DO16091913</strain>
        <tissue evidence="1">Muscle</tissue>
    </source>
</reference>
<protein>
    <submittedName>
        <fullName evidence="1">Thyroid hormone receptor-associated protein 3</fullName>
    </submittedName>
</protein>
<organism evidence="1 2">
    <name type="scientific">Platysternon megacephalum</name>
    <name type="common">big-headed turtle</name>
    <dbReference type="NCBI Taxonomy" id="55544"/>
    <lineage>
        <taxon>Eukaryota</taxon>
        <taxon>Metazoa</taxon>
        <taxon>Chordata</taxon>
        <taxon>Craniata</taxon>
        <taxon>Vertebrata</taxon>
        <taxon>Euteleostomi</taxon>
        <taxon>Archelosauria</taxon>
        <taxon>Testudinata</taxon>
        <taxon>Testudines</taxon>
        <taxon>Cryptodira</taxon>
        <taxon>Durocryptodira</taxon>
        <taxon>Testudinoidea</taxon>
        <taxon>Platysternidae</taxon>
        <taxon>Platysternon</taxon>
    </lineage>
</organism>
<keyword evidence="1" id="KW-0675">Receptor</keyword>
<name>A0A4D9F7H3_9SAUR</name>
<comment type="caution">
    <text evidence="1">The sequence shown here is derived from an EMBL/GenBank/DDBJ whole genome shotgun (WGS) entry which is preliminary data.</text>
</comment>
<reference evidence="1 2" key="1">
    <citation type="submission" date="2019-04" db="EMBL/GenBank/DDBJ databases">
        <title>Draft genome of the big-headed turtle Platysternon megacephalum.</title>
        <authorList>
            <person name="Gong S."/>
        </authorList>
    </citation>
    <scope>NUCLEOTIDE SEQUENCE [LARGE SCALE GENOMIC DNA]</scope>
    <source>
        <strain evidence="1">DO16091913</strain>
        <tissue evidence="1">Muscle</tissue>
    </source>
</reference>
<gene>
    <name evidence="1" type="ORF">DR999_PMT02950</name>
</gene>
<dbReference type="EMBL" id="QXTE01000014">
    <property type="protein sequence ID" value="TFK13920.1"/>
    <property type="molecule type" value="Genomic_DNA"/>
</dbReference>
<dbReference type="AlphaFoldDB" id="A0A4D9F7H3"/>
<sequence length="118" mass="13204">MSSTFKKKKSTINLSKKKMQHIQGSINSINFAFPIEALFFNKKGLHLQIPRANCNTNLLPCNKCGGFLNNVLLRLLILSPPVQTFTQGMNVLQPRTPCLHLHSCGPKSLHERKIHNAG</sequence>